<feature type="compositionally biased region" description="Basic and acidic residues" evidence="6">
    <location>
        <begin position="322"/>
        <end position="333"/>
    </location>
</feature>
<dbReference type="InterPro" id="IPR017452">
    <property type="entry name" value="GPCR_Rhodpsn_7TM"/>
</dbReference>
<keyword evidence="4 7" id="KW-0472">Membrane</keyword>
<dbReference type="Gene3D" id="1.20.1070.10">
    <property type="entry name" value="Rhodopsin 7-helix transmembrane proteins"/>
    <property type="match status" value="1"/>
</dbReference>
<dbReference type="CDD" id="cd14978">
    <property type="entry name" value="7tmA_FMRFamide_R-like"/>
    <property type="match status" value="1"/>
</dbReference>
<keyword evidence="3 7" id="KW-1133">Transmembrane helix</keyword>
<dbReference type="PROSITE" id="PS50262">
    <property type="entry name" value="G_PROTEIN_RECEP_F1_2"/>
    <property type="match status" value="1"/>
</dbReference>
<reference evidence="9" key="2">
    <citation type="submission" date="2014-06" db="EMBL/GenBank/DDBJ databases">
        <authorList>
            <person name="Aslett M."/>
        </authorList>
    </citation>
    <scope>NUCLEOTIDE SEQUENCE</scope>
</reference>
<feature type="domain" description="G-protein coupled receptors family 1 profile" evidence="8">
    <location>
        <begin position="103"/>
        <end position="410"/>
    </location>
</feature>
<reference evidence="9 10" key="1">
    <citation type="journal article" date="2013" name="Nature">
        <title>The genomes of four tapeworm species reveal adaptations to parasitism.</title>
        <authorList>
            <person name="Tsai I.J."/>
            <person name="Zarowiecki M."/>
            <person name="Holroyd N."/>
            <person name="Garciarrubio A."/>
            <person name="Sanchez-Flores A."/>
            <person name="Brooks K.L."/>
            <person name="Tracey A."/>
            <person name="Bobes R.J."/>
            <person name="Fragoso G."/>
            <person name="Sciutto E."/>
            <person name="Aslett M."/>
            <person name="Beasley H."/>
            <person name="Bennett H.M."/>
            <person name="Cai J."/>
            <person name="Camicia F."/>
            <person name="Clark R."/>
            <person name="Cucher M."/>
            <person name="De Silva N."/>
            <person name="Day T.A."/>
            <person name="Deplazes P."/>
            <person name="Estrada K."/>
            <person name="Fernandez C."/>
            <person name="Holland P.W."/>
            <person name="Hou J."/>
            <person name="Hu S."/>
            <person name="Huckvale T."/>
            <person name="Hung S.S."/>
            <person name="Kamenetzky L."/>
            <person name="Keane J.A."/>
            <person name="Kiss F."/>
            <person name="Koziol U."/>
            <person name="Lambert O."/>
            <person name="Liu K."/>
            <person name="Luo X."/>
            <person name="Luo Y."/>
            <person name="Macchiaroli N."/>
            <person name="Nichol S."/>
            <person name="Paps J."/>
            <person name="Parkinson J."/>
            <person name="Pouchkina-Stantcheva N."/>
            <person name="Riddiford N."/>
            <person name="Rosenzvit M."/>
            <person name="Salinas G."/>
            <person name="Wasmuth J.D."/>
            <person name="Zamanian M."/>
            <person name="Zheng Y."/>
            <person name="Cai X."/>
            <person name="Soberon X."/>
            <person name="Olson P.D."/>
            <person name="Laclette J.P."/>
            <person name="Brehm K."/>
            <person name="Berriman M."/>
            <person name="Garciarrubio A."/>
            <person name="Bobes R.J."/>
            <person name="Fragoso G."/>
            <person name="Sanchez-Flores A."/>
            <person name="Estrada K."/>
            <person name="Cevallos M.A."/>
            <person name="Morett E."/>
            <person name="Gonzalez V."/>
            <person name="Portillo T."/>
            <person name="Ochoa-Leyva A."/>
            <person name="Jose M.V."/>
            <person name="Sciutto E."/>
            <person name="Landa A."/>
            <person name="Jimenez L."/>
            <person name="Valdes V."/>
            <person name="Carrero J.C."/>
            <person name="Larralde C."/>
            <person name="Morales-Montor J."/>
            <person name="Limon-Lason J."/>
            <person name="Soberon X."/>
            <person name="Laclette J.P."/>
        </authorList>
    </citation>
    <scope>NUCLEOTIDE SEQUENCE [LARGE SCALE GENOMIC DNA]</scope>
</reference>
<protein>
    <submittedName>
        <fullName evidence="9 11">Sex peptide receptor</fullName>
    </submittedName>
</protein>
<dbReference type="InterPro" id="IPR000276">
    <property type="entry name" value="GPCR_Rhodpsn"/>
</dbReference>
<feature type="transmembrane region" description="Helical" evidence="7">
    <location>
        <begin position="206"/>
        <end position="225"/>
    </location>
</feature>
<feature type="coiled-coil region" evidence="5">
    <location>
        <begin position="290"/>
        <end position="317"/>
    </location>
</feature>
<dbReference type="Pfam" id="PF00001">
    <property type="entry name" value="7tm_1"/>
    <property type="match status" value="1"/>
</dbReference>
<accession>A0A068WGN6</accession>
<evidence type="ECO:0000313" key="11">
    <source>
        <dbReference type="WBParaSite" id="EgrG_001039400"/>
    </source>
</evidence>
<keyword evidence="9" id="KW-0675">Receptor</keyword>
<dbReference type="GO" id="GO:0016020">
    <property type="term" value="C:membrane"/>
    <property type="evidence" value="ECO:0007669"/>
    <property type="project" value="UniProtKB-SubCell"/>
</dbReference>
<reference evidence="11" key="3">
    <citation type="submission" date="2020-10" db="UniProtKB">
        <authorList>
            <consortium name="WormBaseParasite"/>
        </authorList>
    </citation>
    <scope>IDENTIFICATION</scope>
</reference>
<dbReference type="WBParaSite" id="EgrG_001039400">
    <property type="protein sequence ID" value="EgrG_001039400"/>
    <property type="gene ID" value="EgrG_001039400"/>
</dbReference>
<feature type="region of interest" description="Disordered" evidence="6">
    <location>
        <begin position="322"/>
        <end position="342"/>
    </location>
</feature>
<organism evidence="9">
    <name type="scientific">Echinococcus granulosus</name>
    <name type="common">Hydatid tapeworm</name>
    <dbReference type="NCBI Taxonomy" id="6210"/>
    <lineage>
        <taxon>Eukaryota</taxon>
        <taxon>Metazoa</taxon>
        <taxon>Spiralia</taxon>
        <taxon>Lophotrochozoa</taxon>
        <taxon>Platyhelminthes</taxon>
        <taxon>Cestoda</taxon>
        <taxon>Eucestoda</taxon>
        <taxon>Cyclophyllidea</taxon>
        <taxon>Taeniidae</taxon>
        <taxon>Echinococcus</taxon>
        <taxon>Echinococcus granulosus group</taxon>
    </lineage>
</organism>
<feature type="transmembrane region" description="Helical" evidence="7">
    <location>
        <begin position="87"/>
        <end position="110"/>
    </location>
</feature>
<keyword evidence="5" id="KW-0175">Coiled coil</keyword>
<gene>
    <name evidence="9" type="ORF">EgrG_001039400</name>
</gene>
<sequence length="438" mass="49598">MSDPFRLCLGNESNSMFLDSEVLLSLELPISDELKYILLPSENSSLGLAKPSAINGGFVPLAHLTPAPDNCDWLRRLSSRDRPFTHLVQTCILPFSLALTIIINTLLCITLNRPTMQTPTNFLLLVISLTDLFTGLLPLPIFAAFLTDYFDKNLTIGKAFVTYYCTVVLPTLFHTISIWLTVLLAIQRFIYVVKPLSVRKYAICRYRGVSTSVVIVVILALLYNVNNFLTTFNTGAVVCTDSLGIITKVHAKLFKCTPLKAPIQFAILLLRAFTVHIAPCLLLCILTANMMAALRDIARKRNELLRKRNEIKILADKVRSKDLPTESRENKARDRTRRQKASNGDAYKTSRIMLVVLLLFLVVEIPTTVLVVMYSLLLAFRATPPPFFAEVREVCNLLIVFSYPCNFVIYFVMSKQFRIAFASLIPDWSKRRQEHRKK</sequence>
<evidence type="ECO:0000259" key="8">
    <source>
        <dbReference type="PROSITE" id="PS50262"/>
    </source>
</evidence>
<dbReference type="GO" id="GO:0004930">
    <property type="term" value="F:G protein-coupled receptor activity"/>
    <property type="evidence" value="ECO:0007669"/>
    <property type="project" value="InterPro"/>
</dbReference>
<dbReference type="SUPFAM" id="SSF81321">
    <property type="entry name" value="Family A G protein-coupled receptor-like"/>
    <property type="match status" value="1"/>
</dbReference>
<feature type="transmembrane region" description="Helical" evidence="7">
    <location>
        <begin position="122"/>
        <end position="146"/>
    </location>
</feature>
<name>A0A068WGN6_ECHGR</name>
<keyword evidence="2 7" id="KW-0812">Transmembrane</keyword>
<dbReference type="InterPro" id="IPR053071">
    <property type="entry name" value="GPCR1-related_rcpt"/>
</dbReference>
<evidence type="ECO:0000313" key="10">
    <source>
        <dbReference type="Proteomes" id="UP000492820"/>
    </source>
</evidence>
<dbReference type="EMBL" id="LK028577">
    <property type="protein sequence ID" value="CDS17631.1"/>
    <property type="molecule type" value="Genomic_DNA"/>
</dbReference>
<evidence type="ECO:0000313" key="9">
    <source>
        <dbReference type="EMBL" id="CDS17631.1"/>
    </source>
</evidence>
<evidence type="ECO:0000256" key="2">
    <source>
        <dbReference type="ARBA" id="ARBA00022692"/>
    </source>
</evidence>
<dbReference type="PRINTS" id="PR00237">
    <property type="entry name" value="GPCRRHODOPSN"/>
</dbReference>
<dbReference type="AlphaFoldDB" id="A0A068WGN6"/>
<proteinExistence type="predicted"/>
<evidence type="ECO:0000256" key="7">
    <source>
        <dbReference type="SAM" id="Phobius"/>
    </source>
</evidence>
<dbReference type="Proteomes" id="UP000492820">
    <property type="component" value="Unassembled WGS sequence"/>
</dbReference>
<evidence type="ECO:0000256" key="4">
    <source>
        <dbReference type="ARBA" id="ARBA00023136"/>
    </source>
</evidence>
<comment type="subcellular location">
    <subcellularLocation>
        <location evidence="1">Membrane</location>
    </subcellularLocation>
</comment>
<dbReference type="OrthoDB" id="6262036at2759"/>
<dbReference type="PANTHER" id="PTHR47023">
    <property type="entry name" value="SEX PEPTIDE RECEPTOR"/>
    <property type="match status" value="1"/>
</dbReference>
<feature type="transmembrane region" description="Helical" evidence="7">
    <location>
        <begin position="397"/>
        <end position="413"/>
    </location>
</feature>
<evidence type="ECO:0000256" key="3">
    <source>
        <dbReference type="ARBA" id="ARBA00022989"/>
    </source>
</evidence>
<dbReference type="PANTHER" id="PTHR47023:SF1">
    <property type="entry name" value="SEX PEPTIDE RECEPTOR"/>
    <property type="match status" value="1"/>
</dbReference>
<evidence type="ECO:0000256" key="1">
    <source>
        <dbReference type="ARBA" id="ARBA00004370"/>
    </source>
</evidence>
<feature type="transmembrane region" description="Helical" evidence="7">
    <location>
        <begin position="161"/>
        <end position="186"/>
    </location>
</feature>
<evidence type="ECO:0000256" key="5">
    <source>
        <dbReference type="SAM" id="Coils"/>
    </source>
</evidence>
<feature type="transmembrane region" description="Helical" evidence="7">
    <location>
        <begin position="352"/>
        <end position="377"/>
    </location>
</feature>
<feature type="transmembrane region" description="Helical" evidence="7">
    <location>
        <begin position="268"/>
        <end position="294"/>
    </location>
</feature>
<evidence type="ECO:0000256" key="6">
    <source>
        <dbReference type="SAM" id="MobiDB-lite"/>
    </source>
</evidence>